<dbReference type="PANTHER" id="PTHR24189">
    <property type="entry name" value="MYOTROPHIN"/>
    <property type="match status" value="1"/>
</dbReference>
<dbReference type="Gene3D" id="1.25.40.20">
    <property type="entry name" value="Ankyrin repeat-containing domain"/>
    <property type="match status" value="3"/>
</dbReference>
<evidence type="ECO:0000313" key="4">
    <source>
        <dbReference type="EMBL" id="OQP62449.1"/>
    </source>
</evidence>
<evidence type="ECO:0000313" key="5">
    <source>
        <dbReference type="Proteomes" id="UP000192796"/>
    </source>
</evidence>
<evidence type="ECO:0000256" key="2">
    <source>
        <dbReference type="ARBA" id="ARBA00023043"/>
    </source>
</evidence>
<gene>
    <name evidence="4" type="ORF">A3860_27535</name>
</gene>
<reference evidence="4 5" key="1">
    <citation type="submission" date="2016-03" db="EMBL/GenBank/DDBJ databases">
        <title>Niastella vici sp. nov., isolated from farmland soil.</title>
        <authorList>
            <person name="Chen L."/>
            <person name="Wang D."/>
            <person name="Yang S."/>
            <person name="Wang G."/>
        </authorList>
    </citation>
    <scope>NUCLEOTIDE SEQUENCE [LARGE SCALE GENOMIC DNA]</scope>
    <source>
        <strain evidence="4 5">DJ57</strain>
    </source>
</reference>
<comment type="caution">
    <text evidence="4">The sequence shown here is derived from an EMBL/GenBank/DDBJ whole genome shotgun (WGS) entry which is preliminary data.</text>
</comment>
<dbReference type="InterPro" id="IPR036770">
    <property type="entry name" value="Ankyrin_rpt-contain_sf"/>
</dbReference>
<dbReference type="OrthoDB" id="407974at2"/>
<keyword evidence="1" id="KW-0677">Repeat</keyword>
<dbReference type="SMART" id="SM00248">
    <property type="entry name" value="ANK"/>
    <property type="match status" value="8"/>
</dbReference>
<protein>
    <submittedName>
        <fullName evidence="4">Uncharacterized protein</fullName>
    </submittedName>
</protein>
<evidence type="ECO:0000256" key="3">
    <source>
        <dbReference type="PROSITE-ProRule" id="PRU00023"/>
    </source>
</evidence>
<feature type="repeat" description="ANK" evidence="3">
    <location>
        <begin position="348"/>
        <end position="380"/>
    </location>
</feature>
<dbReference type="PROSITE" id="PS50088">
    <property type="entry name" value="ANK_REPEAT"/>
    <property type="match status" value="1"/>
</dbReference>
<keyword evidence="5" id="KW-1185">Reference proteome</keyword>
<proteinExistence type="predicted"/>
<dbReference type="InterPro" id="IPR002110">
    <property type="entry name" value="Ankyrin_rpt"/>
</dbReference>
<dbReference type="SUPFAM" id="SSF48403">
    <property type="entry name" value="Ankyrin repeat"/>
    <property type="match status" value="2"/>
</dbReference>
<dbReference type="Pfam" id="PF12796">
    <property type="entry name" value="Ank_2"/>
    <property type="match status" value="2"/>
</dbReference>
<dbReference type="EMBL" id="LVYD01000050">
    <property type="protein sequence ID" value="OQP62449.1"/>
    <property type="molecule type" value="Genomic_DNA"/>
</dbReference>
<sequence length="436" mass="46881">MNEERRTAFIKAAIWDGSLEEAEQLLLSHPEIAAMDIHTAAVTGQVELVREFLAEDAANATALSEPYGGNALVYLCMSKYLRLHKNRNGDFIEAATALLDAGADPNSGFMMQGEFPGFESALYGAAGIAHDAALTSLLLAYGAEPNDEEAVYHSPETYENEAMQALVQTGKLTNENLSMMLIRKIDWHDYDGLQYLLDHGADANGERKRGWHALHHSLKRANGLEFIALLLDRGADPLLASNGITPVTMAACEGRGDVLTLFAQKGIPVEQHGVYELIAACAMGDETAVHALAEQSPTLVTQLLGMGGELLARFCVCGNSPGVQQLLNLGVPAQEPYRNGDAYYGIPTGSLAIHIAAWRGFPAVVKKLIAAGSPIEVADKNGQTPLMLAVKACVDSYWIRRRSPDAVKALLDAGANTNGITLPTGYDEIDLLLVRK</sequence>
<dbReference type="InterPro" id="IPR050745">
    <property type="entry name" value="Multifunctional_regulatory"/>
</dbReference>
<evidence type="ECO:0000256" key="1">
    <source>
        <dbReference type="ARBA" id="ARBA00022737"/>
    </source>
</evidence>
<dbReference type="AlphaFoldDB" id="A0A1V9FVR0"/>
<keyword evidence="2 3" id="KW-0040">ANK repeat</keyword>
<dbReference type="PANTHER" id="PTHR24189:SF50">
    <property type="entry name" value="ANKYRIN REPEAT AND SOCS BOX PROTEIN 2"/>
    <property type="match status" value="1"/>
</dbReference>
<dbReference type="PROSITE" id="PS50297">
    <property type="entry name" value="ANK_REP_REGION"/>
    <property type="match status" value="1"/>
</dbReference>
<organism evidence="4 5">
    <name type="scientific">Niastella vici</name>
    <dbReference type="NCBI Taxonomy" id="1703345"/>
    <lineage>
        <taxon>Bacteria</taxon>
        <taxon>Pseudomonadati</taxon>
        <taxon>Bacteroidota</taxon>
        <taxon>Chitinophagia</taxon>
        <taxon>Chitinophagales</taxon>
        <taxon>Chitinophagaceae</taxon>
        <taxon>Niastella</taxon>
    </lineage>
</organism>
<dbReference type="STRING" id="1703345.A3860_27535"/>
<name>A0A1V9FVR0_9BACT</name>
<accession>A0A1V9FVR0</accession>
<dbReference type="Proteomes" id="UP000192796">
    <property type="component" value="Unassembled WGS sequence"/>
</dbReference>
<dbReference type="RefSeq" id="WP_081148775.1">
    <property type="nucleotide sequence ID" value="NZ_LVYD01000050.1"/>
</dbReference>